<protein>
    <submittedName>
        <fullName evidence="2">(2Fe-2S)-binding protein</fullName>
    </submittedName>
</protein>
<keyword evidence="3" id="KW-1185">Reference proteome</keyword>
<comment type="caution">
    <text evidence="2">The sequence shown here is derived from an EMBL/GenBank/DDBJ whole genome shotgun (WGS) entry which is preliminary data.</text>
</comment>
<gene>
    <name evidence="2" type="ORF">H8792_003105</name>
</gene>
<dbReference type="InterPro" id="IPR041854">
    <property type="entry name" value="BFD-like_2Fe2S-bd_dom_sf"/>
</dbReference>
<organism evidence="2 3">
    <name type="scientific">Thiomicrorhabdus heinhorstiae</name>
    <dbReference type="NCBI Taxonomy" id="2748010"/>
    <lineage>
        <taxon>Bacteria</taxon>
        <taxon>Pseudomonadati</taxon>
        <taxon>Pseudomonadota</taxon>
        <taxon>Gammaproteobacteria</taxon>
        <taxon>Thiotrichales</taxon>
        <taxon>Piscirickettsiaceae</taxon>
        <taxon>Thiomicrorhabdus</taxon>
    </lineage>
</organism>
<dbReference type="Gene3D" id="1.10.10.1100">
    <property type="entry name" value="BFD-like [2Fe-2S]-binding domain"/>
    <property type="match status" value="1"/>
</dbReference>
<feature type="domain" description="BFD-like [2Fe-2S]-binding" evidence="1">
    <location>
        <begin position="20"/>
        <end position="68"/>
    </location>
</feature>
<evidence type="ECO:0000259" key="1">
    <source>
        <dbReference type="Pfam" id="PF04324"/>
    </source>
</evidence>
<name>A0ABS0BW85_9GAMM</name>
<dbReference type="EMBL" id="JACBGI020000003">
    <property type="protein sequence ID" value="MBF6057320.1"/>
    <property type="molecule type" value="Genomic_DNA"/>
</dbReference>
<dbReference type="InterPro" id="IPR007419">
    <property type="entry name" value="BFD-like_2Fe2S-bd_dom"/>
</dbReference>
<dbReference type="Proteomes" id="UP001193680">
    <property type="component" value="Unassembled WGS sequence"/>
</dbReference>
<dbReference type="RefSeq" id="WP_185977472.1">
    <property type="nucleotide sequence ID" value="NZ_JACBGI020000003.1"/>
</dbReference>
<sequence>MNLHLCQETYVQMLIEENPLICTCHHVYLDQLLKSLPQNPQQVGVETLQLATGASTGCGGCLSKLQGITECYRLKPGIFQQP</sequence>
<dbReference type="Pfam" id="PF04324">
    <property type="entry name" value="Fer2_BFD"/>
    <property type="match status" value="1"/>
</dbReference>
<accession>A0ABS0BW85</accession>
<evidence type="ECO:0000313" key="3">
    <source>
        <dbReference type="Proteomes" id="UP001193680"/>
    </source>
</evidence>
<proteinExistence type="predicted"/>
<reference evidence="2 3" key="1">
    <citation type="submission" date="2020-11" db="EMBL/GenBank/DDBJ databases">
        <title>Sulfur oxidizing isolate from Hospital Hole Sinkhole.</title>
        <authorList>
            <person name="Scott K.M."/>
        </authorList>
    </citation>
    <scope>NUCLEOTIDE SEQUENCE [LARGE SCALE GENOMIC DNA]</scope>
    <source>
        <strain evidence="2 3">HH1</strain>
    </source>
</reference>
<evidence type="ECO:0000313" key="2">
    <source>
        <dbReference type="EMBL" id="MBF6057320.1"/>
    </source>
</evidence>